<comment type="caution">
    <text evidence="2">The sequence shown here is derived from an EMBL/GenBank/DDBJ whole genome shotgun (WGS) entry which is preliminary data.</text>
</comment>
<feature type="compositionally biased region" description="Basic and acidic residues" evidence="1">
    <location>
        <begin position="15"/>
        <end position="25"/>
    </location>
</feature>
<gene>
    <name evidence="2" type="ORF">TWF481_004569</name>
</gene>
<dbReference type="EMBL" id="JAVHJL010000002">
    <property type="protein sequence ID" value="KAK6509840.1"/>
    <property type="molecule type" value="Genomic_DNA"/>
</dbReference>
<evidence type="ECO:0000313" key="2">
    <source>
        <dbReference type="EMBL" id="KAK6509840.1"/>
    </source>
</evidence>
<name>A0AAV9WKC2_9PEZI</name>
<dbReference type="Proteomes" id="UP001370758">
    <property type="component" value="Unassembled WGS sequence"/>
</dbReference>
<evidence type="ECO:0000313" key="3">
    <source>
        <dbReference type="Proteomes" id="UP001370758"/>
    </source>
</evidence>
<organism evidence="2 3">
    <name type="scientific">Arthrobotrys musiformis</name>
    <dbReference type="NCBI Taxonomy" id="47236"/>
    <lineage>
        <taxon>Eukaryota</taxon>
        <taxon>Fungi</taxon>
        <taxon>Dikarya</taxon>
        <taxon>Ascomycota</taxon>
        <taxon>Pezizomycotina</taxon>
        <taxon>Orbiliomycetes</taxon>
        <taxon>Orbiliales</taxon>
        <taxon>Orbiliaceae</taxon>
        <taxon>Arthrobotrys</taxon>
    </lineage>
</organism>
<sequence length="60" mass="6592">MSPINGWHELNGDFEPPRVDENRKDDEEDSSSGDEAETSGDEVEVKTEPQEDAGVTSDLV</sequence>
<dbReference type="AlphaFoldDB" id="A0AAV9WKC2"/>
<evidence type="ECO:0000256" key="1">
    <source>
        <dbReference type="SAM" id="MobiDB-lite"/>
    </source>
</evidence>
<protein>
    <submittedName>
        <fullName evidence="2">Uncharacterized protein</fullName>
    </submittedName>
</protein>
<accession>A0AAV9WKC2</accession>
<reference evidence="2 3" key="1">
    <citation type="submission" date="2023-08" db="EMBL/GenBank/DDBJ databases">
        <authorList>
            <person name="Palmer J.M."/>
        </authorList>
    </citation>
    <scope>NUCLEOTIDE SEQUENCE [LARGE SCALE GENOMIC DNA]</scope>
    <source>
        <strain evidence="2 3">TWF481</strain>
    </source>
</reference>
<proteinExistence type="predicted"/>
<feature type="compositionally biased region" description="Acidic residues" evidence="1">
    <location>
        <begin position="26"/>
        <end position="42"/>
    </location>
</feature>
<keyword evidence="3" id="KW-1185">Reference proteome</keyword>
<feature type="region of interest" description="Disordered" evidence="1">
    <location>
        <begin position="1"/>
        <end position="60"/>
    </location>
</feature>